<evidence type="ECO:0000259" key="1">
    <source>
        <dbReference type="Pfam" id="PF01764"/>
    </source>
</evidence>
<dbReference type="InterPro" id="IPR019734">
    <property type="entry name" value="TPR_rpt"/>
</dbReference>
<evidence type="ECO:0000313" key="2">
    <source>
        <dbReference type="EMBL" id="CAF0947471.1"/>
    </source>
</evidence>
<dbReference type="SUPFAM" id="SSF52540">
    <property type="entry name" value="P-loop containing nucleoside triphosphate hydrolases"/>
    <property type="match status" value="1"/>
</dbReference>
<dbReference type="EMBL" id="CAJNOC010002706">
    <property type="protein sequence ID" value="CAF0947471.1"/>
    <property type="molecule type" value="Genomic_DNA"/>
</dbReference>
<sequence length="1450" mass="170624">MVFSENRQKINHIIEKIRNNDYDYSCLDLQRIFLEDFDISRIENLLINNNFVCNVKWNTKNKNIYSIEKLIARNLIKFRRYPSDYVHGLLSKHVNFISQFSKNEQVFFKKIPDIDKNECLNRDRMLRDWSLEDIYTDQSLESYKGALYINKKQRQVVLASKGNDTFLEFLSVENSSVNTNIETVLIDNLIKPISHAFKLAEKIYNKWVLKEKYNLSFTGHSLGGWYASMQCFHLQYDKKIDNVKAVVFDSPGISFENFSNNPDFLSTNFKLNSLNIITYLSMPNVINTCNFHCGKKSYLFKLDESVTGIVSNPYHDTILGYYLPCHIFNLEHHKLDTMLEYFDSQTGEFKNYDNVKEVLDWPCLKKNIENDLLRGALDYWLTSKAMKLSVLNLTASLITVYNHIKPKVRSSFSKLKSFFSPNDEKSVIPYEGCLMTEPLDLTNGYLSKNQIDSILHDAYYSPLDCDDFMSRFINSLIKTFTLDCRTISLNPYRELQFKGEYFKSIDDLRQIVSKIISLENIELKIKMSRKGLCDQFLCVDLDLELNKFFVKRPAVIDQLNKEYARNDVVIIHGIPGIGKTEITRYYALNQERSFFFLDAQTIQTFNTDLKNISNIFEINYNQENINYWYEQIFTRLRKYEAIFFIENLSDKEPKIKEFLIQILRNNWCNNFKIFVINRTEKINESFKSERVSCFKIPGLKFSEIKEFFEDKYLLKRDFSNNKLKETITELGDGTFISAFNSSKMLDFILNNPNRTSKEVLLYIKNHAINFIDQELYENIYNSLDPNFRIEFLKLISILDKNFISIDFLADLLRKYERIIIMNQLDLLADLGLIEIVNDGSAIRVDSLFRSDLRIFIKHKDSEIFKDENLYLNENKNFTNRLINYLIQGFKSECLFHVFSNWIYKNNYIEKNTYLIEYLNNMFSSKMDILDQLNQFYFYECLSFSKIVSNDFKMALSLYKKGIEILEKIFNEQNLILANALYNLAILYDYNGYYEISLLYHETCLKMRRELHENKDHSDLVISLVGTGCINQKLGFLTKAYEFKKQAFEMANRVEKQPSYLTAYTQLELGFVNFEMGKLCDFETLNENSINDRIDFFSANLDLDITYLWAYDAFLLEQKFDKSFDYFKKCMNTKSDILKSLLFEKISHFYFNMGNYVAALSCCQESIKIKSQIYSNEHPQLAISYGFEAQILIQNREKLENIRDILTKALQIEQIFFQEKSPNRIKVSVYSALADFYDYAKNFDKALSYRTKAFIFSNILNKENLLDLAKVQNELGLTLQNLGNLNDSAKCLKDSLATIEKIENFSFKKNLLEVEILKNYGMVLKAVNENKHGFYLIKKSLDLRKKIFIDNNLSDIANFLKSLEYKSYNLEDKGLCVENIRKSDLISSEFFDIEKRNYIQSLISLSNDYKVLNDLDEMLKLLKEARTYAANISYQHYIVDIDKIILNVFSP</sequence>
<dbReference type="InterPro" id="IPR027417">
    <property type="entry name" value="P-loop_NTPase"/>
</dbReference>
<comment type="caution">
    <text evidence="2">The sequence shown here is derived from an EMBL/GenBank/DDBJ whole genome shotgun (WGS) entry which is preliminary data.</text>
</comment>
<dbReference type="Pfam" id="PF01764">
    <property type="entry name" value="Lipase_3"/>
    <property type="match status" value="1"/>
</dbReference>
<dbReference type="Gene3D" id="3.40.50.1820">
    <property type="entry name" value="alpha/beta hydrolase"/>
    <property type="match status" value="1"/>
</dbReference>
<dbReference type="Pfam" id="PF13374">
    <property type="entry name" value="TPR_10"/>
    <property type="match status" value="1"/>
</dbReference>
<proteinExistence type="predicted"/>
<protein>
    <recommendedName>
        <fullName evidence="1">Fungal lipase-type domain-containing protein</fullName>
    </recommendedName>
</protein>
<dbReference type="Gene3D" id="1.25.40.10">
    <property type="entry name" value="Tetratricopeptide repeat domain"/>
    <property type="match status" value="3"/>
</dbReference>
<dbReference type="SMART" id="SM00028">
    <property type="entry name" value="TPR"/>
    <property type="match status" value="6"/>
</dbReference>
<dbReference type="InterPro" id="IPR029058">
    <property type="entry name" value="AB_hydrolase_fold"/>
</dbReference>
<dbReference type="InterPro" id="IPR002921">
    <property type="entry name" value="Fungal_lipase-type"/>
</dbReference>
<dbReference type="SUPFAM" id="SSF53474">
    <property type="entry name" value="alpha/beta-Hydrolases"/>
    <property type="match status" value="1"/>
</dbReference>
<dbReference type="Gene3D" id="3.40.50.300">
    <property type="entry name" value="P-loop containing nucleotide triphosphate hydrolases"/>
    <property type="match status" value="1"/>
</dbReference>
<keyword evidence="3" id="KW-1185">Reference proteome</keyword>
<dbReference type="PANTHER" id="PTHR19959">
    <property type="entry name" value="KINESIN LIGHT CHAIN"/>
    <property type="match status" value="1"/>
</dbReference>
<gene>
    <name evidence="2" type="ORF">OXX778_LOCUS13763</name>
</gene>
<feature type="domain" description="Fungal lipase-type" evidence="1">
    <location>
        <begin position="197"/>
        <end position="263"/>
    </location>
</feature>
<evidence type="ECO:0000313" key="3">
    <source>
        <dbReference type="Proteomes" id="UP000663879"/>
    </source>
</evidence>
<dbReference type="PANTHER" id="PTHR19959:SF119">
    <property type="entry name" value="FUNGAL LIPASE-LIKE DOMAIN-CONTAINING PROTEIN"/>
    <property type="match status" value="1"/>
</dbReference>
<reference evidence="2" key="1">
    <citation type="submission" date="2021-02" db="EMBL/GenBank/DDBJ databases">
        <authorList>
            <person name="Nowell W R."/>
        </authorList>
    </citation>
    <scope>NUCLEOTIDE SEQUENCE</scope>
    <source>
        <strain evidence="2">Ploen Becks lab</strain>
    </source>
</reference>
<dbReference type="Proteomes" id="UP000663879">
    <property type="component" value="Unassembled WGS sequence"/>
</dbReference>
<dbReference type="SUPFAM" id="SSF48452">
    <property type="entry name" value="TPR-like"/>
    <property type="match status" value="2"/>
</dbReference>
<organism evidence="2 3">
    <name type="scientific">Brachionus calyciflorus</name>
    <dbReference type="NCBI Taxonomy" id="104777"/>
    <lineage>
        <taxon>Eukaryota</taxon>
        <taxon>Metazoa</taxon>
        <taxon>Spiralia</taxon>
        <taxon>Gnathifera</taxon>
        <taxon>Rotifera</taxon>
        <taxon>Eurotatoria</taxon>
        <taxon>Monogononta</taxon>
        <taxon>Pseudotrocha</taxon>
        <taxon>Ploima</taxon>
        <taxon>Brachionidae</taxon>
        <taxon>Brachionus</taxon>
    </lineage>
</organism>
<dbReference type="OrthoDB" id="6693298at2759"/>
<dbReference type="InterPro" id="IPR011990">
    <property type="entry name" value="TPR-like_helical_dom_sf"/>
</dbReference>
<accession>A0A814CVV1</accession>
<dbReference type="GO" id="GO:0006629">
    <property type="term" value="P:lipid metabolic process"/>
    <property type="evidence" value="ECO:0007669"/>
    <property type="project" value="InterPro"/>
</dbReference>
<dbReference type="CDD" id="cd00741">
    <property type="entry name" value="Lipase"/>
    <property type="match status" value="1"/>
</dbReference>
<name>A0A814CVV1_9BILA</name>